<gene>
    <name evidence="2" type="primary">tgmA</name>
    <name evidence="2" type="ORF">GPA10_07025</name>
</gene>
<keyword evidence="3" id="KW-1185">Reference proteome</keyword>
<proteinExistence type="predicted"/>
<dbReference type="RefSeq" id="WP_079086827.1">
    <property type="nucleotide sequence ID" value="NZ_WPNZ01000003.1"/>
</dbReference>
<dbReference type="Pfam" id="PF14408">
    <property type="entry name" value="Actino_peptide"/>
    <property type="match status" value="1"/>
</dbReference>
<dbReference type="InterPro" id="IPR025843">
    <property type="entry name" value="Actino_peptide"/>
</dbReference>
<evidence type="ECO:0000256" key="1">
    <source>
        <dbReference type="SAM" id="MobiDB-lite"/>
    </source>
</evidence>
<feature type="compositionally biased region" description="Acidic residues" evidence="1">
    <location>
        <begin position="70"/>
        <end position="82"/>
    </location>
</feature>
<dbReference type="InterPro" id="IPR026496">
    <property type="entry name" value="GRASP_targ"/>
</dbReference>
<reference evidence="2 3" key="1">
    <citation type="submission" date="2019-11" db="EMBL/GenBank/DDBJ databases">
        <title>Streptomyces typhae sp. nov., a novel endophytic actinomycete isolated from the root of cattail pollen (Typha angustifolia L.).</title>
        <authorList>
            <person name="Peng C."/>
        </authorList>
    </citation>
    <scope>NUCLEOTIDE SEQUENCE [LARGE SCALE GENOMIC DNA]</scope>
    <source>
        <strain evidence="3">p1417</strain>
    </source>
</reference>
<organism evidence="2 3">
    <name type="scientific">Streptomyces typhae</name>
    <dbReference type="NCBI Taxonomy" id="2681492"/>
    <lineage>
        <taxon>Bacteria</taxon>
        <taxon>Bacillati</taxon>
        <taxon>Actinomycetota</taxon>
        <taxon>Actinomycetes</taxon>
        <taxon>Kitasatosporales</taxon>
        <taxon>Streptomycetaceae</taxon>
        <taxon>Streptomyces</taxon>
    </lineage>
</organism>
<accession>A0A6L6WTM9</accession>
<evidence type="ECO:0000313" key="3">
    <source>
        <dbReference type="Proteomes" id="UP000483802"/>
    </source>
</evidence>
<evidence type="ECO:0000313" key="2">
    <source>
        <dbReference type="EMBL" id="MVO84534.1"/>
    </source>
</evidence>
<comment type="caution">
    <text evidence="2">The sequence shown here is derived from an EMBL/GenBank/DDBJ whole genome shotgun (WGS) entry which is preliminary data.</text>
</comment>
<protein>
    <submittedName>
        <fullName evidence="2">Putative ATP-grasp-modified RiPP</fullName>
    </submittedName>
</protein>
<dbReference type="AlphaFoldDB" id="A0A6L6WTM9"/>
<feature type="region of interest" description="Disordered" evidence="1">
    <location>
        <begin position="31"/>
        <end position="82"/>
    </location>
</feature>
<sequence length="82" mass="8959">MRETAVPWGVTRMRPYPDTVALPAAEIILDPETQTGRFVGPDGLDVPRAARHKRTETSKETSTRTSLDGTTDEGSDQEGDTD</sequence>
<name>A0A6L6WTM9_9ACTN</name>
<dbReference type="NCBIfam" id="TIGR04186">
    <property type="entry name" value="GRASP_targ"/>
    <property type="match status" value="1"/>
</dbReference>
<dbReference type="Proteomes" id="UP000483802">
    <property type="component" value="Unassembled WGS sequence"/>
</dbReference>
<dbReference type="EMBL" id="WPNZ01000003">
    <property type="protein sequence ID" value="MVO84534.1"/>
    <property type="molecule type" value="Genomic_DNA"/>
</dbReference>